<dbReference type="OrthoDB" id="1814047at2"/>
<dbReference type="CDD" id="cd00063">
    <property type="entry name" value="FN3"/>
    <property type="match status" value="1"/>
</dbReference>
<keyword evidence="3" id="KW-1185">Reference proteome</keyword>
<gene>
    <name evidence="2" type="ORF">CUS_7056</name>
</gene>
<comment type="caution">
    <text evidence="2">The sequence shown here is derived from an EMBL/GenBank/DDBJ whole genome shotgun (WGS) entry which is preliminary data.</text>
</comment>
<accession>E9SHV3</accession>
<evidence type="ECO:0000313" key="3">
    <source>
        <dbReference type="Proteomes" id="UP000004259"/>
    </source>
</evidence>
<sequence length="1571" mass="173501">MTNYLVKRTIAGIMAVLTVAGAVPANVGGFLTGGSVISVGALSGEMSESDDGLVCEVIDTFGVNGTDHTYEGADFNVTAAYSERNAGMYTYDDYYYINIASKTDKVIQKVELRAYTVTGTKGFKAVSGEENDCTADTSGVSKKGDIVTITDIGSSSLKVWGGIFTFDQVRVYYEAPSAQHTYGEPNWQWTDDLRATAVFACNDNDSTVSVEAEVGEPKVTTAPTYTTEGVMTYTASAEFSGKTYTSSKQVPIAKLTLVPFVEAEPNCTTDGHIAYWYDPVKELYFKDAEGTEPISREALVIAKKGHDYAEPDWSWTNDHKASAVFMCRYADDVQTLEAENVVSELTVPPTYSTDGLRTYTAAVTLNGKTYTSTKTEFISRIALTHQERVDPTCETAGNIEYWVDEVNGKYFYDANGAKPISDKNDIIIPAVEHSYGKPQWDWSEDFTSASAKFVCANSTEHDRIVKAVIEKSETPATYTADGVITYTAKVTFGGSEYTDIKTVTIEHTVLKHVVKVDPTCENSGNIEYWVDEVNGRYFYDSEGTKLISDKNDIIIPATEHSYGNPQWDWSEDFTSASAKFVCANSEAHDQTVKAVVEKSETPATYTADGVITYTAKVTFGGSEYTDIKTVTIEHTVLKHVAKVDPTCETAGNIEYWVDEVNGKYFYDADGTKLIENAKDIIIPATEHSYGKPKWDWSEDFTLASAKFVCANSEAHDQTVKAFVEKMETPATYTADGVITYTAKVTFGGSEYTDIKTVTIEHTVLKHVAKVDPTCENSGNIEYWFDEVNGKYFYDADGTKPISDKNDIIIPAIEHSYGKPQWDWSEDFTSASAKFVCANSTEHDQTVKAVIEKSETPATYTADGVITYTAKVSFGGSEYTDIKTVTIEHTVLKHVAKVDPTCETAGNIEYWVDEENGKYFYDADGTEPIENAKDIIIPATEHSYGKPQWDWSEDFTSASAKFVCANSTEHDRIVKAVIEKSETPATYTADGVITYTAKVTFGGSEYTDIKTVTIEHTVLKHVAKVDPTCETAGNIEYWFDEVNGKYFYDADGTKPIENAKDIIIPATEHSFGKPQWDWSEDFTLASAKFVCANSEAHDRIVKAVVEKSETPATYTADGVITYTAKVTFGGSEYTDIKTVKIEHTVLKHVAKVDPTCETAGNIEYWVDEQNNMYFSDSEGKNAIAWESTVLAKTGHDFDVRPVWNWNEEMTEATAKFICKNDPNHIEEAEAVVSTTVVTGKVGRNGSFTAVATVLFNGKNYTNSYTKKLPATTVEKIPAKAATCYESGNIEYYAGSDGKYYVRDGEEYKEIELEDTIDPIGEYHTFVAPEFIWNENHTATAKFTCEHCGHEEFMDAEVCVEKISPSYSKNGKYVYMASVKIDEVVYTDSREVIIAAPAPVDVAYTSGERSVKLTWNTVKGAEKYAVCVMADGKWKKAAESVADTFTLSGLKPDTKYQVTVIPMVQNVWCTDFSRAITVEAKSEMPVDFPKAEVKVSINKFRLDWTAVEGAEKYGIAVYQAGKWVVKASVDGSATSYTSPKISANTYKMVVCAKVNGKWDTRAINSRAFSVVIK</sequence>
<dbReference type="Gene3D" id="2.60.40.10">
    <property type="entry name" value="Immunoglobulins"/>
    <property type="match status" value="1"/>
</dbReference>
<reference evidence="2 3" key="1">
    <citation type="submission" date="2011-02" db="EMBL/GenBank/DDBJ databases">
        <authorList>
            <person name="Nelson K.E."/>
            <person name="Sutton G."/>
            <person name="Torralba M."/>
            <person name="Durkin S."/>
            <person name="Harkins D."/>
            <person name="Montgomery R."/>
            <person name="Ziemer C."/>
            <person name="Klaassens E."/>
            <person name="Ocuiv P."/>
            <person name="Morrison M."/>
        </authorList>
    </citation>
    <scope>NUCLEOTIDE SEQUENCE [LARGE SCALE GENOMIC DNA]</scope>
    <source>
        <strain evidence="2 3">8</strain>
    </source>
</reference>
<feature type="domain" description="Fibronectin type-III" evidence="1">
    <location>
        <begin position="1394"/>
        <end position="1481"/>
    </location>
</feature>
<protein>
    <submittedName>
        <fullName evidence="2">Fibronectin type III domain protein</fullName>
    </submittedName>
</protein>
<dbReference type="eggNOG" id="COG5279">
    <property type="taxonomic scope" value="Bacteria"/>
</dbReference>
<dbReference type="Proteomes" id="UP000004259">
    <property type="component" value="Unassembled WGS sequence"/>
</dbReference>
<name>E9SHV3_RUMAL</name>
<evidence type="ECO:0000259" key="1">
    <source>
        <dbReference type="PROSITE" id="PS50853"/>
    </source>
</evidence>
<dbReference type="PROSITE" id="PS50853">
    <property type="entry name" value="FN3"/>
    <property type="match status" value="1"/>
</dbReference>
<dbReference type="eggNOG" id="COG2755">
    <property type="taxonomic scope" value="Bacteria"/>
</dbReference>
<dbReference type="InterPro" id="IPR003961">
    <property type="entry name" value="FN3_dom"/>
</dbReference>
<dbReference type="InterPro" id="IPR013783">
    <property type="entry name" value="Ig-like_fold"/>
</dbReference>
<dbReference type="RefSeq" id="WP_002853424.1">
    <property type="nucleotide sequence ID" value="NZ_ADKM02000134.1"/>
</dbReference>
<dbReference type="EMBL" id="ADKM02000134">
    <property type="protein sequence ID" value="EGC01237.1"/>
    <property type="molecule type" value="Genomic_DNA"/>
</dbReference>
<proteinExistence type="predicted"/>
<evidence type="ECO:0000313" key="2">
    <source>
        <dbReference type="EMBL" id="EGC01237.1"/>
    </source>
</evidence>
<dbReference type="InterPro" id="IPR036116">
    <property type="entry name" value="FN3_sf"/>
</dbReference>
<organism evidence="2 3">
    <name type="scientific">Ruminococcus albus 8</name>
    <dbReference type="NCBI Taxonomy" id="246199"/>
    <lineage>
        <taxon>Bacteria</taxon>
        <taxon>Bacillati</taxon>
        <taxon>Bacillota</taxon>
        <taxon>Clostridia</taxon>
        <taxon>Eubacteriales</taxon>
        <taxon>Oscillospiraceae</taxon>
        <taxon>Ruminococcus</taxon>
    </lineage>
</organism>
<dbReference type="SUPFAM" id="SSF49265">
    <property type="entry name" value="Fibronectin type III"/>
    <property type="match status" value="1"/>
</dbReference>